<sequence length="101" mass="11698">MPANFYENSPSASEAKKMLNKHAKLVHTENIKVLSHVQRESGDWIINTLMLDNIDVPFKYKRKKNYQSLKGQRVNITYYPDNEVVAGFNIEIMSIVRIKVS</sequence>
<keyword evidence="2" id="KW-1185">Reference proteome</keyword>
<protein>
    <submittedName>
        <fullName evidence="1">Uncharacterized protein</fullName>
    </submittedName>
</protein>
<evidence type="ECO:0000313" key="1">
    <source>
        <dbReference type="EMBL" id="GAA0816838.1"/>
    </source>
</evidence>
<reference evidence="1 2" key="1">
    <citation type="journal article" date="2019" name="Int. J. Syst. Evol. Microbiol.">
        <title>The Global Catalogue of Microorganisms (GCM) 10K type strain sequencing project: providing services to taxonomists for standard genome sequencing and annotation.</title>
        <authorList>
            <consortium name="The Broad Institute Genomics Platform"/>
            <consortium name="The Broad Institute Genome Sequencing Center for Infectious Disease"/>
            <person name="Wu L."/>
            <person name="Ma J."/>
        </authorList>
    </citation>
    <scope>NUCLEOTIDE SEQUENCE [LARGE SCALE GENOMIC DNA]</scope>
    <source>
        <strain evidence="1 2">JCM 15608</strain>
    </source>
</reference>
<accession>A0ABN1L6N7</accession>
<dbReference type="Proteomes" id="UP001500021">
    <property type="component" value="Unassembled WGS sequence"/>
</dbReference>
<proteinExistence type="predicted"/>
<comment type="caution">
    <text evidence="1">The sequence shown here is derived from an EMBL/GenBank/DDBJ whole genome shotgun (WGS) entry which is preliminary data.</text>
</comment>
<evidence type="ECO:0000313" key="2">
    <source>
        <dbReference type="Proteomes" id="UP001500021"/>
    </source>
</evidence>
<organism evidence="1 2">
    <name type="scientific">Colwellia asteriadis</name>
    <dbReference type="NCBI Taxonomy" id="517723"/>
    <lineage>
        <taxon>Bacteria</taxon>
        <taxon>Pseudomonadati</taxon>
        <taxon>Pseudomonadota</taxon>
        <taxon>Gammaproteobacteria</taxon>
        <taxon>Alteromonadales</taxon>
        <taxon>Colwelliaceae</taxon>
        <taxon>Colwellia</taxon>
    </lineage>
</organism>
<dbReference type="RefSeq" id="WP_252738922.1">
    <property type="nucleotide sequence ID" value="NZ_BAAAFA010000005.1"/>
</dbReference>
<gene>
    <name evidence="1" type="ORF">GCM10009111_17230</name>
</gene>
<name>A0ABN1L6N7_9GAMM</name>
<dbReference type="EMBL" id="BAAAFA010000005">
    <property type="protein sequence ID" value="GAA0816838.1"/>
    <property type="molecule type" value="Genomic_DNA"/>
</dbReference>